<dbReference type="Proteomes" id="UP001432322">
    <property type="component" value="Unassembled WGS sequence"/>
</dbReference>
<sequence length="187" mass="22003">MNFAQLSNKPIVRVETRHFAPDARIIAEFPRMSYLSVNYDNGMPDKAYMHLQQCQTYDDNIILEIARKEHTEMELPGYFSDRTTLRHLIEIVRLSNHINTLTVHHVFSDYFHIFLESLGLREEAGKLIDLSDSNSPKTLFHIPCHNRYYLQYANIGYLYVQSNYEVHSVRIVNKVLTKYNVPSHHFS</sequence>
<name>A0AAV5VS99_9BILA</name>
<organism evidence="1 2">
    <name type="scientific">Pristionchus fissidentatus</name>
    <dbReference type="NCBI Taxonomy" id="1538716"/>
    <lineage>
        <taxon>Eukaryota</taxon>
        <taxon>Metazoa</taxon>
        <taxon>Ecdysozoa</taxon>
        <taxon>Nematoda</taxon>
        <taxon>Chromadorea</taxon>
        <taxon>Rhabditida</taxon>
        <taxon>Rhabditina</taxon>
        <taxon>Diplogasteromorpha</taxon>
        <taxon>Diplogasteroidea</taxon>
        <taxon>Neodiplogasteridae</taxon>
        <taxon>Pristionchus</taxon>
    </lineage>
</organism>
<dbReference type="AlphaFoldDB" id="A0AAV5VS99"/>
<protein>
    <submittedName>
        <fullName evidence="1">Uncharacterized protein</fullName>
    </submittedName>
</protein>
<evidence type="ECO:0000313" key="2">
    <source>
        <dbReference type="Proteomes" id="UP001432322"/>
    </source>
</evidence>
<feature type="non-terminal residue" evidence="1">
    <location>
        <position position="187"/>
    </location>
</feature>
<dbReference type="EMBL" id="BTSY01000004">
    <property type="protein sequence ID" value="GMT22370.1"/>
    <property type="molecule type" value="Genomic_DNA"/>
</dbReference>
<keyword evidence="2" id="KW-1185">Reference proteome</keyword>
<accession>A0AAV5VS99</accession>
<proteinExistence type="predicted"/>
<reference evidence="1" key="1">
    <citation type="submission" date="2023-10" db="EMBL/GenBank/DDBJ databases">
        <title>Genome assembly of Pristionchus species.</title>
        <authorList>
            <person name="Yoshida K."/>
            <person name="Sommer R.J."/>
        </authorList>
    </citation>
    <scope>NUCLEOTIDE SEQUENCE</scope>
    <source>
        <strain evidence="1">RS5133</strain>
    </source>
</reference>
<gene>
    <name evidence="1" type="ORF">PFISCL1PPCAC_13667</name>
</gene>
<comment type="caution">
    <text evidence="1">The sequence shown here is derived from an EMBL/GenBank/DDBJ whole genome shotgun (WGS) entry which is preliminary data.</text>
</comment>
<evidence type="ECO:0000313" key="1">
    <source>
        <dbReference type="EMBL" id="GMT22370.1"/>
    </source>
</evidence>